<keyword evidence="3" id="KW-0378">Hydrolase</keyword>
<dbReference type="Gene3D" id="3.40.50.300">
    <property type="entry name" value="P-loop containing nucleotide triphosphate hydrolases"/>
    <property type="match status" value="1"/>
</dbReference>
<dbReference type="NCBIfam" id="TIGR01662">
    <property type="entry name" value="HAD-SF-IIIA"/>
    <property type="match status" value="1"/>
</dbReference>
<dbReference type="GO" id="GO:0046404">
    <property type="term" value="F:ATP-dependent polydeoxyribonucleotide 5'-hydroxyl-kinase activity"/>
    <property type="evidence" value="ECO:0007669"/>
    <property type="project" value="TreeGrafter"/>
</dbReference>
<dbReference type="SUPFAM" id="SSF49879">
    <property type="entry name" value="SMAD/FHA domain"/>
    <property type="match status" value="1"/>
</dbReference>
<evidence type="ECO:0000256" key="4">
    <source>
        <dbReference type="ARBA" id="ARBA00023204"/>
    </source>
</evidence>
<evidence type="ECO:0000313" key="7">
    <source>
        <dbReference type="EMBL" id="JAS35985.1"/>
    </source>
</evidence>
<dbReference type="PANTHER" id="PTHR12083:SF9">
    <property type="entry name" value="BIFUNCTIONAL POLYNUCLEOTIDE PHOSPHATASE_KINASE"/>
    <property type="match status" value="1"/>
</dbReference>
<dbReference type="EMBL" id="GEDC01001313">
    <property type="protein sequence ID" value="JAS35985.1"/>
    <property type="molecule type" value="Transcribed_RNA"/>
</dbReference>
<evidence type="ECO:0000256" key="2">
    <source>
        <dbReference type="ARBA" id="ARBA00022763"/>
    </source>
</evidence>
<dbReference type="InterPro" id="IPR008984">
    <property type="entry name" value="SMAD_FHA_dom_sf"/>
</dbReference>
<dbReference type="InterPro" id="IPR006549">
    <property type="entry name" value="HAD-SF_hydro_IIIA"/>
</dbReference>
<dbReference type="PANTHER" id="PTHR12083">
    <property type="entry name" value="BIFUNCTIONAL POLYNUCLEOTIDE PHOSPHATASE/KINASE"/>
    <property type="match status" value="1"/>
</dbReference>
<sequence length="614" mass="70205">MPDTGHYSLIPMKGNKYKKIILYDMKELVIGRNIITRIRETLCSRKQVTVLADYKTHQIMVRHHGKHPSRVNGHEFKDQTHILHHGDIFELVTGKLPYLVQTLPIIDQVHSDNPSLKRIKLENDDEIIDQMHSDDPSLKRIKLENDDEIDSKDKTIELENKCHGSVVPHSKNNKIENKTIFDKVDTDSPSSTRIKLENKKEIDTENKISDVENKFDGYIIPQNKKYETENKLNVTGSSTWEIVDSGTLLIYTSAGIKRSSKVAAYDLDGTLIKTKSGNVFPKDKHDWQISFPQVKPKLSGLIADGYKIVIFTNQGGIGRGNTKQSDFQEKVSKIAEELNVPIQVFIAVTNKYRKPAPGMWNVLNEEKNTGVNINIKESFYVGDGAGRVVNWAPGKKKDFSCADRLFALNLNLTFFTPEEHFLGQSPATYALPNFNPKSFNFDEDHLPFHPNTFKKKKNEVIILVGYPASGKSFFTQKYLIPQGYVHINRDSLGTWQKCINAMESALKSNKSVVIDNTNPDKASRNRFISKAKDFDVRCRCFYMTTSKDVVQHNNKFRQITDSKHVPVNDMIINSFKKKLEVPTLTEGFDEIIEVDFVPKFDDEKLKQLYLMYLV</sequence>
<dbReference type="InterPro" id="IPR036412">
    <property type="entry name" value="HAD-like_sf"/>
</dbReference>
<dbReference type="GO" id="GO:0046403">
    <property type="term" value="F:polynucleotide 3'-phosphatase activity"/>
    <property type="evidence" value="ECO:0007669"/>
    <property type="project" value="TreeGrafter"/>
</dbReference>
<organism evidence="7">
    <name type="scientific">Clastoptera arizonana</name>
    <name type="common">Arizona spittle bug</name>
    <dbReference type="NCBI Taxonomy" id="38151"/>
    <lineage>
        <taxon>Eukaryota</taxon>
        <taxon>Metazoa</taxon>
        <taxon>Ecdysozoa</taxon>
        <taxon>Arthropoda</taxon>
        <taxon>Hexapoda</taxon>
        <taxon>Insecta</taxon>
        <taxon>Pterygota</taxon>
        <taxon>Neoptera</taxon>
        <taxon>Paraneoptera</taxon>
        <taxon>Hemiptera</taxon>
        <taxon>Auchenorrhyncha</taxon>
        <taxon>Cercopoidea</taxon>
        <taxon>Clastopteridae</taxon>
        <taxon>Clastoptera</taxon>
    </lineage>
</organism>
<protein>
    <recommendedName>
        <fullName evidence="6">PNK FHA domain-containing protein</fullName>
    </recommendedName>
</protein>
<evidence type="ECO:0000256" key="3">
    <source>
        <dbReference type="ARBA" id="ARBA00022801"/>
    </source>
</evidence>
<feature type="domain" description="PNK FHA" evidence="6">
    <location>
        <begin position="10"/>
        <end position="77"/>
    </location>
</feature>
<dbReference type="Gene3D" id="3.40.50.1000">
    <property type="entry name" value="HAD superfamily/HAD-like"/>
    <property type="match status" value="1"/>
</dbReference>
<evidence type="ECO:0000256" key="1">
    <source>
        <dbReference type="ARBA" id="ARBA00004123"/>
    </source>
</evidence>
<dbReference type="InterPro" id="IPR027417">
    <property type="entry name" value="P-loop_NTPase"/>
</dbReference>
<dbReference type="SUPFAM" id="SSF56784">
    <property type="entry name" value="HAD-like"/>
    <property type="match status" value="1"/>
</dbReference>
<dbReference type="InterPro" id="IPR013954">
    <property type="entry name" value="PNK3P"/>
</dbReference>
<keyword evidence="4" id="KW-0234">DNA repair</keyword>
<reference evidence="7" key="1">
    <citation type="submission" date="2015-12" db="EMBL/GenBank/DDBJ databases">
        <title>De novo transcriptome assembly of four potential Pierce s Disease insect vectors from Arizona vineyards.</title>
        <authorList>
            <person name="Tassone E.E."/>
        </authorList>
    </citation>
    <scope>NUCLEOTIDE SEQUENCE</scope>
</reference>
<dbReference type="Pfam" id="PF17913">
    <property type="entry name" value="FHA_2"/>
    <property type="match status" value="1"/>
</dbReference>
<dbReference type="GO" id="GO:0003690">
    <property type="term" value="F:double-stranded DNA binding"/>
    <property type="evidence" value="ECO:0007669"/>
    <property type="project" value="TreeGrafter"/>
</dbReference>
<accession>A0A1B6EDI3</accession>
<dbReference type="Pfam" id="PF13671">
    <property type="entry name" value="AAA_33"/>
    <property type="match status" value="1"/>
</dbReference>
<keyword evidence="2" id="KW-0227">DNA damage</keyword>
<dbReference type="Gene3D" id="2.60.200.20">
    <property type="match status" value="1"/>
</dbReference>
<dbReference type="GO" id="GO:0006281">
    <property type="term" value="P:DNA repair"/>
    <property type="evidence" value="ECO:0007669"/>
    <property type="project" value="UniProtKB-KW"/>
</dbReference>
<keyword evidence="5" id="KW-0539">Nucleus</keyword>
<dbReference type="GO" id="GO:0005634">
    <property type="term" value="C:nucleus"/>
    <property type="evidence" value="ECO:0007669"/>
    <property type="project" value="UniProtKB-SubCell"/>
</dbReference>
<dbReference type="FunFam" id="3.40.50.300:FF:000737">
    <property type="entry name" value="Bifunctional polynucleotide phosphatase/kinase"/>
    <property type="match status" value="1"/>
</dbReference>
<dbReference type="FunFam" id="3.40.50.1000:FF:000078">
    <property type="entry name" value="Bifunctional polynucleotide phosphatase/kinase"/>
    <property type="match status" value="1"/>
</dbReference>
<dbReference type="InterPro" id="IPR023214">
    <property type="entry name" value="HAD_sf"/>
</dbReference>
<dbReference type="Pfam" id="PF08645">
    <property type="entry name" value="PNK3P"/>
    <property type="match status" value="1"/>
</dbReference>
<name>A0A1B6EDI3_9HEMI</name>
<comment type="subcellular location">
    <subcellularLocation>
        <location evidence="1">Nucleus</location>
    </subcellularLocation>
</comment>
<dbReference type="InterPro" id="IPR041388">
    <property type="entry name" value="FHA_2"/>
</dbReference>
<dbReference type="InterPro" id="IPR006551">
    <property type="entry name" value="Polynucleotide_phosphatase"/>
</dbReference>
<dbReference type="CDD" id="cd01625">
    <property type="entry name" value="HAD_PNP"/>
    <property type="match status" value="1"/>
</dbReference>
<evidence type="ECO:0000256" key="5">
    <source>
        <dbReference type="ARBA" id="ARBA00023242"/>
    </source>
</evidence>
<evidence type="ECO:0000259" key="6">
    <source>
        <dbReference type="Pfam" id="PF17913"/>
    </source>
</evidence>
<gene>
    <name evidence="7" type="ORF">g.33784</name>
</gene>
<proteinExistence type="predicted"/>
<dbReference type="SUPFAM" id="SSF52540">
    <property type="entry name" value="P-loop containing nucleoside triphosphate hydrolases"/>
    <property type="match status" value="1"/>
</dbReference>
<dbReference type="NCBIfam" id="TIGR01664">
    <property type="entry name" value="DNA-3'-Pase"/>
    <property type="match status" value="1"/>
</dbReference>
<dbReference type="AlphaFoldDB" id="A0A1B6EDI3"/>